<feature type="transmembrane region" description="Helical" evidence="1">
    <location>
        <begin position="121"/>
        <end position="141"/>
    </location>
</feature>
<protein>
    <submittedName>
        <fullName evidence="2">Uncharacterized protein</fullName>
    </submittedName>
</protein>
<feature type="transmembrane region" description="Helical" evidence="1">
    <location>
        <begin position="171"/>
        <end position="187"/>
    </location>
</feature>
<keyword evidence="1" id="KW-0812">Transmembrane</keyword>
<feature type="transmembrane region" description="Helical" evidence="1">
    <location>
        <begin position="148"/>
        <end position="165"/>
    </location>
</feature>
<reference evidence="2 3" key="1">
    <citation type="journal article" date="2016" name="Int. J. Syst. Evol. Microbiol.">
        <title>Polaribacter haliotis sp. nov., isolated from the gut of abalone Haliotis discus hannai.</title>
        <authorList>
            <person name="Kim Y.O."/>
            <person name="Park I.S."/>
            <person name="Park S."/>
            <person name="Nam B.H."/>
            <person name="Park J.M."/>
            <person name="Kim D.G."/>
            <person name="Yoon J.H."/>
        </authorList>
    </citation>
    <scope>NUCLEOTIDE SEQUENCE [LARGE SCALE GENOMIC DNA]</scope>
    <source>
        <strain evidence="2 3">KCTC 52418</strain>
    </source>
</reference>
<feature type="transmembrane region" description="Helical" evidence="1">
    <location>
        <begin position="305"/>
        <end position="324"/>
    </location>
</feature>
<evidence type="ECO:0000256" key="1">
    <source>
        <dbReference type="SAM" id="Phobius"/>
    </source>
</evidence>
<dbReference type="KEGG" id="phal:H9I45_06420"/>
<dbReference type="RefSeq" id="WP_140422732.1">
    <property type="nucleotide sequence ID" value="NZ_CP061813.1"/>
</dbReference>
<dbReference type="EMBL" id="CP061813">
    <property type="protein sequence ID" value="QOD62077.1"/>
    <property type="molecule type" value="Genomic_DNA"/>
</dbReference>
<feature type="transmembrane region" description="Helical" evidence="1">
    <location>
        <begin position="49"/>
        <end position="68"/>
    </location>
</feature>
<accession>A0A7L8AJD9</accession>
<dbReference type="AlphaFoldDB" id="A0A7L8AJD9"/>
<proteinExistence type="predicted"/>
<evidence type="ECO:0000313" key="3">
    <source>
        <dbReference type="Proteomes" id="UP000516764"/>
    </source>
</evidence>
<organism evidence="2 3">
    <name type="scientific">Polaribacter haliotis</name>
    <dbReference type="NCBI Taxonomy" id="1888915"/>
    <lineage>
        <taxon>Bacteria</taxon>
        <taxon>Pseudomonadati</taxon>
        <taxon>Bacteroidota</taxon>
        <taxon>Flavobacteriia</taxon>
        <taxon>Flavobacteriales</taxon>
        <taxon>Flavobacteriaceae</taxon>
    </lineage>
</organism>
<feature type="transmembrane region" description="Helical" evidence="1">
    <location>
        <begin position="20"/>
        <end position="37"/>
    </location>
</feature>
<feature type="transmembrane region" description="Helical" evidence="1">
    <location>
        <begin position="330"/>
        <end position="348"/>
    </location>
</feature>
<feature type="transmembrane region" description="Helical" evidence="1">
    <location>
        <begin position="194"/>
        <end position="211"/>
    </location>
</feature>
<feature type="transmembrane region" description="Helical" evidence="1">
    <location>
        <begin position="80"/>
        <end position="101"/>
    </location>
</feature>
<evidence type="ECO:0000313" key="2">
    <source>
        <dbReference type="EMBL" id="QOD62077.1"/>
    </source>
</evidence>
<name>A0A7L8AJD9_9FLAO</name>
<keyword evidence="1" id="KW-0472">Membrane</keyword>
<keyword evidence="1" id="KW-1133">Transmembrane helix</keyword>
<dbReference type="OrthoDB" id="9817932at2"/>
<feature type="transmembrane region" description="Helical" evidence="1">
    <location>
        <begin position="268"/>
        <end position="293"/>
    </location>
</feature>
<gene>
    <name evidence="2" type="ORF">H9I45_06420</name>
</gene>
<sequence length="355" mass="41651">MKFISYGNKSIPYKNKAYRLYSGLLIIGSFVFIIGLLNNYTDSKYFGRLVFDLFAFSLILSGITFINVSRKLWVKFLNTYFFWAILFILIGIPSLDFNYFLTASSRNSMLIEMAENSTYKINYVAQMTTLALVPLILIISIQFGKKKHIVLTIAMLLMYLFNGFYYAKKNVLFELTFLVIVMVFFYLKGKARFRLLISLFVSVFAFMYMFSESIFVSRFENRLDTAVSNERNDRLVEADTFFDSYELHDYVLGRGFGGFVENTVGANVLHIGFVNFIFKFGYLCMILLFLFIIKKIIDSFFKRRILTNKFEIIMSMFFLVYMVSSPMWSWYTNMLYFPFMVFGSYIITTKNSNLC</sequence>
<keyword evidence="3" id="KW-1185">Reference proteome</keyword>
<dbReference type="Proteomes" id="UP000516764">
    <property type="component" value="Chromosome"/>
</dbReference>